<dbReference type="Proteomes" id="UP000289775">
    <property type="component" value="Unassembled WGS sequence"/>
</dbReference>
<dbReference type="EMBL" id="JUIW01000010">
    <property type="protein sequence ID" value="RYJ41562.1"/>
    <property type="molecule type" value="Genomic_DNA"/>
</dbReference>
<sequence>MEAYPSSGFSGNTFIDMNVYEGKLFMVFLKVEKIKTGHAMEGRHVRFNM</sequence>
<organism evidence="1 2">
    <name type="scientific">Flavobacterium beibuense</name>
    <dbReference type="NCBI Taxonomy" id="657326"/>
    <lineage>
        <taxon>Bacteria</taxon>
        <taxon>Pseudomonadati</taxon>
        <taxon>Bacteroidota</taxon>
        <taxon>Flavobacteriia</taxon>
        <taxon>Flavobacteriales</taxon>
        <taxon>Flavobacteriaceae</taxon>
        <taxon>Flavobacterium</taxon>
    </lineage>
</organism>
<gene>
    <name evidence="1" type="ORF">NU09_2936</name>
</gene>
<protein>
    <submittedName>
        <fullName evidence="1">Uncharacterized protein</fullName>
    </submittedName>
</protein>
<name>A0A444W717_9FLAO</name>
<keyword evidence="2" id="KW-1185">Reference proteome</keyword>
<evidence type="ECO:0000313" key="2">
    <source>
        <dbReference type="Proteomes" id="UP000289775"/>
    </source>
</evidence>
<reference evidence="1 2" key="1">
    <citation type="submission" date="2014-12" db="EMBL/GenBank/DDBJ databases">
        <title>Genome sequence of Flavobacterium beibuense RSKm HC5.</title>
        <authorList>
            <person name="Kim J.F."/>
            <person name="Song J.Y."/>
            <person name="Kwak M.-J."/>
            <person name="Lee S.-W."/>
        </authorList>
    </citation>
    <scope>NUCLEOTIDE SEQUENCE [LARGE SCALE GENOMIC DNA]</scope>
    <source>
        <strain evidence="1 2">RSKm HC5</strain>
    </source>
</reference>
<comment type="caution">
    <text evidence="1">The sequence shown here is derived from an EMBL/GenBank/DDBJ whole genome shotgun (WGS) entry which is preliminary data.</text>
</comment>
<dbReference type="AlphaFoldDB" id="A0A444W717"/>
<proteinExistence type="predicted"/>
<evidence type="ECO:0000313" key="1">
    <source>
        <dbReference type="EMBL" id="RYJ41562.1"/>
    </source>
</evidence>
<accession>A0A444W717</accession>